<dbReference type="Proteomes" id="UP001158576">
    <property type="component" value="Chromosome PAR"/>
</dbReference>
<name>A0ABN7S1V5_OIKDI</name>
<accession>A0ABN7S1V5</accession>
<organism evidence="2 3">
    <name type="scientific">Oikopleura dioica</name>
    <name type="common">Tunicate</name>
    <dbReference type="NCBI Taxonomy" id="34765"/>
    <lineage>
        <taxon>Eukaryota</taxon>
        <taxon>Metazoa</taxon>
        <taxon>Chordata</taxon>
        <taxon>Tunicata</taxon>
        <taxon>Appendicularia</taxon>
        <taxon>Copelata</taxon>
        <taxon>Oikopleuridae</taxon>
        <taxon>Oikopleura</taxon>
    </lineage>
</organism>
<sequence length="181" mass="21627">MENKKENEERYTILSVYKEEPEIDPDFRLRNSADFQLRMLYLKTYIQQFKEEHGFEGDLTFMSPEDKVTFIFTIPGTQAHEGKKRNSKKKPDIPPKPDTRLFRWKMIDGTEGKISEKYGWIEEEYYYNWDESHPPSKDDLALMEYTGWSRDDFNKAIKHIHKLEVAMKKRKEEEAKGCSIS</sequence>
<dbReference type="EMBL" id="OU015568">
    <property type="protein sequence ID" value="CAG5086703.1"/>
    <property type="molecule type" value="Genomic_DNA"/>
</dbReference>
<evidence type="ECO:0000256" key="1">
    <source>
        <dbReference type="SAM" id="MobiDB-lite"/>
    </source>
</evidence>
<proteinExistence type="predicted"/>
<feature type="region of interest" description="Disordered" evidence="1">
    <location>
        <begin position="79"/>
        <end position="99"/>
    </location>
</feature>
<gene>
    <name evidence="2" type="ORF">OKIOD_LOCUS2884</name>
</gene>
<reference evidence="2 3" key="1">
    <citation type="submission" date="2021-04" db="EMBL/GenBank/DDBJ databases">
        <authorList>
            <person name="Bliznina A."/>
        </authorList>
    </citation>
    <scope>NUCLEOTIDE SEQUENCE [LARGE SCALE GENOMIC DNA]</scope>
</reference>
<keyword evidence="3" id="KW-1185">Reference proteome</keyword>
<feature type="compositionally biased region" description="Basic and acidic residues" evidence="1">
    <location>
        <begin position="89"/>
        <end position="99"/>
    </location>
</feature>
<protein>
    <submittedName>
        <fullName evidence="2">Oidioi.mRNA.OKI2018_I69.PAR.g11326.t1.cds</fullName>
    </submittedName>
</protein>
<evidence type="ECO:0000313" key="3">
    <source>
        <dbReference type="Proteomes" id="UP001158576"/>
    </source>
</evidence>
<evidence type="ECO:0000313" key="2">
    <source>
        <dbReference type="EMBL" id="CAG5086703.1"/>
    </source>
</evidence>